<keyword evidence="14" id="KW-0472">Membrane</keyword>
<keyword evidence="9" id="KW-0254">Endocytosis</keyword>
<feature type="domain" description="BAR" evidence="25">
    <location>
        <begin position="29"/>
        <end position="276"/>
    </location>
</feature>
<dbReference type="SUPFAM" id="SSF50044">
    <property type="entry name" value="SH3-domain"/>
    <property type="match status" value="1"/>
</dbReference>
<evidence type="ECO:0000256" key="7">
    <source>
        <dbReference type="ARBA" id="ARBA00022490"/>
    </source>
</evidence>
<dbReference type="Pfam" id="PF14604">
    <property type="entry name" value="SH3_9"/>
    <property type="match status" value="1"/>
</dbReference>
<protein>
    <recommendedName>
        <fullName evidence="17">Myc box-dependent-interacting protein 1</fullName>
    </recommendedName>
    <alternativeName>
        <fullName evidence="18">Amphiphysin II</fullName>
    </alternativeName>
    <alternativeName>
        <fullName evidence="20">Amphiphysin-like protein</fullName>
    </alternativeName>
    <alternativeName>
        <fullName evidence="19">Bridging integrator 1</fullName>
    </alternativeName>
</protein>
<dbReference type="PRINTS" id="PR01253">
    <property type="entry name" value="AMPHIPHYSIN2"/>
</dbReference>
<dbReference type="Gene3D" id="2.30.30.40">
    <property type="entry name" value="SH3 Domains"/>
    <property type="match status" value="1"/>
</dbReference>
<evidence type="ECO:0000256" key="10">
    <source>
        <dbReference type="ARBA" id="ARBA00022753"/>
    </source>
</evidence>
<keyword evidence="12" id="KW-0007">Acetylation</keyword>
<evidence type="ECO:0000256" key="13">
    <source>
        <dbReference type="ARBA" id="ARBA00023054"/>
    </source>
</evidence>
<dbReference type="InterPro" id="IPR003023">
    <property type="entry name" value="Amphiphysin_2"/>
</dbReference>
<reference evidence="26" key="1">
    <citation type="journal article" date="2014" name="Biol. Direct">
        <title>A new rhesus macaque assembly and annotation for next-generation sequencing analyses.</title>
        <authorList>
            <person name="Zimin A.V."/>
            <person name="Cornish A.S."/>
            <person name="Maudhoo M.D."/>
            <person name="Gibbs R.M."/>
            <person name="Zhang X."/>
            <person name="Pandey S."/>
            <person name="Meehan D.T."/>
            <person name="Wipfler K."/>
            <person name="Bosinger S.E."/>
            <person name="Johnson Z.P."/>
            <person name="Tharp G.K."/>
            <person name="Marcais G."/>
            <person name="Roberts M."/>
            <person name="Ferguson B."/>
            <person name="Fox H.S."/>
            <person name="Treangen T."/>
            <person name="Salzberg S.L."/>
            <person name="Yorke J.A."/>
            <person name="Norgren R.B.Jr."/>
        </authorList>
    </citation>
    <scope>NUCLEOTIDE SEQUENCE</scope>
    <source>
        <tissue evidence="26">Caudate</tissue>
    </source>
</reference>
<feature type="coiled-coil region" evidence="22">
    <location>
        <begin position="195"/>
        <end position="222"/>
    </location>
</feature>
<dbReference type="GO" id="GO:0051649">
    <property type="term" value="P:establishment of localization in cell"/>
    <property type="evidence" value="ECO:0007669"/>
    <property type="project" value="UniProtKB-ARBA"/>
</dbReference>
<keyword evidence="10" id="KW-0967">Endosome</keyword>
<evidence type="ECO:0000259" key="24">
    <source>
        <dbReference type="PROSITE" id="PS50002"/>
    </source>
</evidence>
<dbReference type="GO" id="GO:0030315">
    <property type="term" value="C:T-tubule"/>
    <property type="evidence" value="ECO:0007669"/>
    <property type="project" value="UniProtKB-SubCell"/>
</dbReference>
<name>H9FT41_MACMU</name>
<dbReference type="InterPro" id="IPR003005">
    <property type="entry name" value="Amphiphysin"/>
</dbReference>
<evidence type="ECO:0000256" key="14">
    <source>
        <dbReference type="ARBA" id="ARBA00023136"/>
    </source>
</evidence>
<evidence type="ECO:0000256" key="3">
    <source>
        <dbReference type="ARBA" id="ARBA00004496"/>
    </source>
</evidence>
<evidence type="ECO:0000256" key="18">
    <source>
        <dbReference type="ARBA" id="ARBA00077838"/>
    </source>
</evidence>
<keyword evidence="15" id="KW-0539">Nucleus</keyword>
<evidence type="ECO:0000256" key="4">
    <source>
        <dbReference type="ARBA" id="ARBA00022443"/>
    </source>
</evidence>
<dbReference type="FunFam" id="2.30.30.40:FF:000029">
    <property type="entry name" value="myc box-dependent-interacting protein 1 isoform X2"/>
    <property type="match status" value="1"/>
</dbReference>
<evidence type="ECO:0000256" key="12">
    <source>
        <dbReference type="ARBA" id="ARBA00022990"/>
    </source>
</evidence>
<evidence type="ECO:0000256" key="23">
    <source>
        <dbReference type="SAM" id="MobiDB-lite"/>
    </source>
</evidence>
<dbReference type="GO" id="GO:0005768">
    <property type="term" value="C:endosome"/>
    <property type="evidence" value="ECO:0007669"/>
    <property type="project" value="UniProtKB-SubCell"/>
</dbReference>
<evidence type="ECO:0000313" key="26">
    <source>
        <dbReference type="EMBL" id="AFE77800.1"/>
    </source>
</evidence>
<dbReference type="InterPro" id="IPR027267">
    <property type="entry name" value="AH/BAR_dom_sf"/>
</dbReference>
<evidence type="ECO:0000256" key="17">
    <source>
        <dbReference type="ARBA" id="ARBA00069394"/>
    </source>
</evidence>
<evidence type="ECO:0000256" key="22">
    <source>
        <dbReference type="SAM" id="Coils"/>
    </source>
</evidence>
<evidence type="ECO:0000256" key="15">
    <source>
        <dbReference type="ARBA" id="ARBA00023242"/>
    </source>
</evidence>
<dbReference type="InterPro" id="IPR036028">
    <property type="entry name" value="SH3-like_dom_sf"/>
</dbReference>
<comment type="subcellular location">
    <subcellularLocation>
        <location evidence="16">Cell membrane</location>
        <location evidence="16">Sarcolemma</location>
        <location evidence="16">T-tubule</location>
    </subcellularLocation>
    <subcellularLocation>
        <location evidence="3">Cytoplasm</location>
    </subcellularLocation>
    <subcellularLocation>
        <location evidence="2">Endosome</location>
    </subcellularLocation>
    <subcellularLocation>
        <location evidence="1">Nucleus</location>
    </subcellularLocation>
</comment>
<dbReference type="CDD" id="cd07611">
    <property type="entry name" value="BAR_Amphiphysin_I_II"/>
    <property type="match status" value="1"/>
</dbReference>
<evidence type="ECO:0000256" key="1">
    <source>
        <dbReference type="ARBA" id="ARBA00004123"/>
    </source>
</evidence>
<sequence length="470" mass="51760">MAEMGSKGVTAGKIASNVQKKLTRAQEKVLQKLGKADETKDEQFEQCVQNFNKQLTEGTRLQKDLRTYLASVKAMHEASKKLNECLQEVYEPDWPGRDEANKIAENNDLLWMDYHQKLVDQALLTMDTYLGQFPDIKSRIAKRGRKLVDYDSARHHYESLQTAKKKDEAKIAKPVSLLEKAAPQWCQGKLQAHLVAQTNLLRNQAEEELIKAQKVFEEMNVDLQEELPSLWNSRVGFYVNTFQSIAGLEENFHKEMSKLNQNLNDVLVSLEKQHGSNTFTVKAQPSDNAPAKGNKSPSPPDGSPAATPEIRVNHEPEPAGGATPGATLPKSPSQPAEASEVAGGTQPAAGAQEPGETAASEAASSSLPAVVVETFPATVNGTVEGGSGAGRLDLPPGFMFKVQAQHDYTATDTDELQLKAGDVVLVIPFQNPEEQDEGWFMGVKESDWNQHKELEKCRGVFPENFTERVP</sequence>
<dbReference type="PRINTS" id="PR00452">
    <property type="entry name" value="SH3DOMAIN"/>
</dbReference>
<dbReference type="Gene3D" id="1.20.1270.60">
    <property type="entry name" value="Arfaptin homology (AH) domain/BAR domain"/>
    <property type="match status" value="1"/>
</dbReference>
<keyword evidence="6" id="KW-1003">Cell membrane</keyword>
<dbReference type="Pfam" id="PF03114">
    <property type="entry name" value="BAR"/>
    <property type="match status" value="1"/>
</dbReference>
<dbReference type="PROSITE" id="PS51021">
    <property type="entry name" value="BAR"/>
    <property type="match status" value="1"/>
</dbReference>
<evidence type="ECO:0000256" key="8">
    <source>
        <dbReference type="ARBA" id="ARBA00022553"/>
    </source>
</evidence>
<evidence type="ECO:0000256" key="21">
    <source>
        <dbReference type="PROSITE-ProRule" id="PRU00192"/>
    </source>
</evidence>
<proteinExistence type="evidence at transcript level"/>
<dbReference type="SUPFAM" id="SSF103657">
    <property type="entry name" value="BAR/IMD domain-like"/>
    <property type="match status" value="1"/>
</dbReference>
<evidence type="ECO:0000256" key="11">
    <source>
        <dbReference type="ARBA" id="ARBA00022782"/>
    </source>
</evidence>
<feature type="region of interest" description="Disordered" evidence="23">
    <location>
        <begin position="280"/>
        <end position="365"/>
    </location>
</feature>
<keyword evidence="11" id="KW-0221">Differentiation</keyword>
<dbReference type="GO" id="GO:0006897">
    <property type="term" value="P:endocytosis"/>
    <property type="evidence" value="ECO:0007669"/>
    <property type="project" value="UniProtKB-KW"/>
</dbReference>
<dbReference type="AlphaFoldDB" id="H9FT41"/>
<dbReference type="PANTHER" id="PTHR46514:SF4">
    <property type="entry name" value="MYC BOX-DEPENDENT-INTERACTING PROTEIN 1"/>
    <property type="match status" value="1"/>
</dbReference>
<dbReference type="PROSITE" id="PS50002">
    <property type="entry name" value="SH3"/>
    <property type="match status" value="1"/>
</dbReference>
<dbReference type="GO" id="GO:0030154">
    <property type="term" value="P:cell differentiation"/>
    <property type="evidence" value="ECO:0007669"/>
    <property type="project" value="UniProtKB-KW"/>
</dbReference>
<dbReference type="GO" id="GO:0005634">
    <property type="term" value="C:nucleus"/>
    <property type="evidence" value="ECO:0007669"/>
    <property type="project" value="UniProtKB-SubCell"/>
</dbReference>
<dbReference type="PANTHER" id="PTHR46514">
    <property type="entry name" value="AMPHIPHYSIN"/>
    <property type="match status" value="1"/>
</dbReference>
<dbReference type="SMART" id="SM00326">
    <property type="entry name" value="SH3"/>
    <property type="match status" value="1"/>
</dbReference>
<evidence type="ECO:0000256" key="5">
    <source>
        <dbReference type="ARBA" id="ARBA00022473"/>
    </source>
</evidence>
<dbReference type="InterPro" id="IPR001452">
    <property type="entry name" value="SH3_domain"/>
</dbReference>
<accession>H9FT41</accession>
<evidence type="ECO:0000256" key="9">
    <source>
        <dbReference type="ARBA" id="ARBA00022583"/>
    </source>
</evidence>
<dbReference type="SMART" id="SM00721">
    <property type="entry name" value="BAR"/>
    <property type="match status" value="1"/>
</dbReference>
<evidence type="ECO:0000256" key="6">
    <source>
        <dbReference type="ARBA" id="ARBA00022475"/>
    </source>
</evidence>
<keyword evidence="5" id="KW-0217">Developmental protein</keyword>
<evidence type="ECO:0000259" key="25">
    <source>
        <dbReference type="PROSITE" id="PS51021"/>
    </source>
</evidence>
<keyword evidence="13 22" id="KW-0175">Coiled coil</keyword>
<dbReference type="CDD" id="cd12139">
    <property type="entry name" value="SH3_Bin1"/>
    <property type="match status" value="1"/>
</dbReference>
<evidence type="ECO:0000256" key="2">
    <source>
        <dbReference type="ARBA" id="ARBA00004177"/>
    </source>
</evidence>
<dbReference type="PRINTS" id="PR01251">
    <property type="entry name" value="AMPHIPHYSIN"/>
</dbReference>
<dbReference type="InterPro" id="IPR004148">
    <property type="entry name" value="BAR_dom"/>
</dbReference>
<feature type="domain" description="SH3" evidence="24">
    <location>
        <begin position="397"/>
        <end position="470"/>
    </location>
</feature>
<evidence type="ECO:0000256" key="16">
    <source>
        <dbReference type="ARBA" id="ARBA00024012"/>
    </source>
</evidence>
<evidence type="ECO:0000256" key="20">
    <source>
        <dbReference type="ARBA" id="ARBA00082834"/>
    </source>
</evidence>
<dbReference type="InterPro" id="IPR035471">
    <property type="entry name" value="Amphiphysin-2_SH3"/>
</dbReference>
<dbReference type="GO" id="GO:0030100">
    <property type="term" value="P:regulation of endocytosis"/>
    <property type="evidence" value="ECO:0007669"/>
    <property type="project" value="InterPro"/>
</dbReference>
<keyword evidence="4 21" id="KW-0728">SH3 domain</keyword>
<keyword evidence="7" id="KW-0963">Cytoplasm</keyword>
<gene>
    <name evidence="26" type="primary">BIN1</name>
</gene>
<keyword evidence="8" id="KW-0597">Phosphoprotein</keyword>
<evidence type="ECO:0000256" key="19">
    <source>
        <dbReference type="ARBA" id="ARBA00080400"/>
    </source>
</evidence>
<dbReference type="FunFam" id="1.20.1270.60:FF:000013">
    <property type="entry name" value="Amphiphysin isoform 2"/>
    <property type="match status" value="1"/>
</dbReference>
<organism evidence="26">
    <name type="scientific">Macaca mulatta</name>
    <name type="common">Rhesus macaque</name>
    <dbReference type="NCBI Taxonomy" id="9544"/>
    <lineage>
        <taxon>Eukaryota</taxon>
        <taxon>Metazoa</taxon>
        <taxon>Chordata</taxon>
        <taxon>Craniata</taxon>
        <taxon>Vertebrata</taxon>
        <taxon>Euteleostomi</taxon>
        <taxon>Mammalia</taxon>
        <taxon>Eutheria</taxon>
        <taxon>Euarchontoglires</taxon>
        <taxon>Primates</taxon>
        <taxon>Haplorrhini</taxon>
        <taxon>Catarrhini</taxon>
        <taxon>Cercopithecidae</taxon>
        <taxon>Cercopithecinae</taxon>
        <taxon>Macaca</taxon>
    </lineage>
</organism>
<dbReference type="GO" id="GO:0030424">
    <property type="term" value="C:axon"/>
    <property type="evidence" value="ECO:0007669"/>
    <property type="project" value="UniProtKB-ARBA"/>
</dbReference>
<dbReference type="EMBL" id="JU334045">
    <property type="protein sequence ID" value="AFE77800.1"/>
    <property type="molecule type" value="mRNA"/>
</dbReference>